<evidence type="ECO:0000313" key="1">
    <source>
        <dbReference type="EMBL" id="KKN22657.1"/>
    </source>
</evidence>
<reference evidence="1" key="1">
    <citation type="journal article" date="2015" name="Nature">
        <title>Complex archaea that bridge the gap between prokaryotes and eukaryotes.</title>
        <authorList>
            <person name="Spang A."/>
            <person name="Saw J.H."/>
            <person name="Jorgensen S.L."/>
            <person name="Zaremba-Niedzwiedzka K."/>
            <person name="Martijn J."/>
            <person name="Lind A.E."/>
            <person name="van Eijk R."/>
            <person name="Schleper C."/>
            <person name="Guy L."/>
            <person name="Ettema T.J."/>
        </authorList>
    </citation>
    <scope>NUCLEOTIDE SEQUENCE</scope>
</reference>
<accession>A0A0F9PDU6</accession>
<organism evidence="1">
    <name type="scientific">marine sediment metagenome</name>
    <dbReference type="NCBI Taxonomy" id="412755"/>
    <lineage>
        <taxon>unclassified sequences</taxon>
        <taxon>metagenomes</taxon>
        <taxon>ecological metagenomes</taxon>
    </lineage>
</organism>
<sequence length="49" mass="5866">MTEQIGFRIQLPSLLYLFLVVYLPNEKMLLNINIKFIFCLEYLNSLVRT</sequence>
<proteinExistence type="predicted"/>
<comment type="caution">
    <text evidence="1">The sequence shown here is derived from an EMBL/GenBank/DDBJ whole genome shotgun (WGS) entry which is preliminary data.</text>
</comment>
<gene>
    <name evidence="1" type="ORF">LCGC14_0912870</name>
</gene>
<name>A0A0F9PDU6_9ZZZZ</name>
<protein>
    <submittedName>
        <fullName evidence="1">Uncharacterized protein</fullName>
    </submittedName>
</protein>
<dbReference type="EMBL" id="LAZR01003040">
    <property type="protein sequence ID" value="KKN22657.1"/>
    <property type="molecule type" value="Genomic_DNA"/>
</dbReference>
<dbReference type="AlphaFoldDB" id="A0A0F9PDU6"/>